<feature type="non-terminal residue" evidence="1">
    <location>
        <position position="475"/>
    </location>
</feature>
<accession>A0A6A4XZV2</accession>
<comment type="caution">
    <text evidence="1">The sequence shown here is derived from an EMBL/GenBank/DDBJ whole genome shotgun (WGS) entry which is preliminary data.</text>
</comment>
<protein>
    <recommendedName>
        <fullName evidence="2">Reverse transcriptase Ty1/copia-type domain-containing protein</fullName>
    </recommendedName>
</protein>
<dbReference type="EMBL" id="VJMH01006610">
    <property type="protein sequence ID" value="KAF0688878.1"/>
    <property type="molecule type" value="Genomic_DNA"/>
</dbReference>
<proteinExistence type="predicted"/>
<evidence type="ECO:0008006" key="2">
    <source>
        <dbReference type="Google" id="ProtNLM"/>
    </source>
</evidence>
<name>A0A6A4XZV2_9STRA</name>
<organism evidence="1">
    <name type="scientific">Aphanomyces stellatus</name>
    <dbReference type="NCBI Taxonomy" id="120398"/>
    <lineage>
        <taxon>Eukaryota</taxon>
        <taxon>Sar</taxon>
        <taxon>Stramenopiles</taxon>
        <taxon>Oomycota</taxon>
        <taxon>Saprolegniomycetes</taxon>
        <taxon>Saprolegniales</taxon>
        <taxon>Verrucalvaceae</taxon>
        <taxon>Aphanomyces</taxon>
    </lineage>
</organism>
<dbReference type="PANTHER" id="PTHR11439:SF511">
    <property type="match status" value="1"/>
</dbReference>
<sequence>VIGQVLKPSKLNPSEVNALNLPYRELVGSLQYLVTCTRPDVANAVRNLSKHLSCYDESHWKQAKRVLRYLKGTKSLCLKINCTGQVGAFQVEAYCEADFANSVNPGYGIKTGDTVHTGSYFADDSQLYAADEECHHRQLALVQSFCDKSGFRLNVDKTQILTIAPLSPALASMAVTNEAPTKSLGILVAPNLSPMARFNYVFERFVSRLSLWLYKARTYAGKVAILHSICLPVLWYQLSFVPADKNLAKLIERVMLQFMYGEEINPSSTTTGLRFVKKAIVFANKDDCCLDLHSSLDLRQQHNRSLMIRCVQALTKPQSKSKMAAWISPGYALLERIFHPWGSAQDVLFASGNSTFMRQLMRNPNATPMWSVMLSSWFEVRWTPFGLPSNAASLDIPLWHNDFSPGLENLYDQCSASTRPQALTLALLKINKLSHLLTSCQRVWPASILYEHINAACVHQNLEPPTKQWISILVT</sequence>
<feature type="non-terminal residue" evidence="1">
    <location>
        <position position="1"/>
    </location>
</feature>
<dbReference type="PANTHER" id="PTHR11439">
    <property type="entry name" value="GAG-POL-RELATED RETROTRANSPOSON"/>
    <property type="match status" value="1"/>
</dbReference>
<reference evidence="1" key="1">
    <citation type="submission" date="2019-06" db="EMBL/GenBank/DDBJ databases">
        <title>Genomics analysis of Aphanomyces spp. identifies a new class of oomycete effector associated with host adaptation.</title>
        <authorList>
            <person name="Gaulin E."/>
        </authorList>
    </citation>
    <scope>NUCLEOTIDE SEQUENCE</scope>
    <source>
        <strain evidence="1">CBS 578.67</strain>
    </source>
</reference>
<dbReference type="AlphaFoldDB" id="A0A6A4XZV2"/>
<evidence type="ECO:0000313" key="1">
    <source>
        <dbReference type="EMBL" id="KAF0688878.1"/>
    </source>
</evidence>
<dbReference type="OrthoDB" id="121889at2759"/>
<gene>
    <name evidence="1" type="ORF">As57867_019516</name>
</gene>